<dbReference type="Proteomes" id="UP000265515">
    <property type="component" value="Unassembled WGS sequence"/>
</dbReference>
<organism evidence="1 2">
    <name type="scientific">Chara braunii</name>
    <name type="common">Braun's stonewort</name>
    <dbReference type="NCBI Taxonomy" id="69332"/>
    <lineage>
        <taxon>Eukaryota</taxon>
        <taxon>Viridiplantae</taxon>
        <taxon>Streptophyta</taxon>
        <taxon>Charophyceae</taxon>
        <taxon>Charales</taxon>
        <taxon>Characeae</taxon>
        <taxon>Chara</taxon>
    </lineage>
</organism>
<sequence length="184" mass="20443">MSRAGGEMTPPLTPPDSAALLVASYTSEENVDVASPRFTNEDYVVHLVPPLDQPLHVQDSTTCTISSPLATDSTASSPTFVGHSMSSSRLEELDPLTIVDFQWMPLPPTSRLSKPHCNTLMAQLREYLHIAVPALLIDVGVEVVDVRDNLAKIDREFKTQRFMLIYLDDILVYSRSLDEHVDHL</sequence>
<dbReference type="AlphaFoldDB" id="A0A388L6B5"/>
<evidence type="ECO:0008006" key="3">
    <source>
        <dbReference type="Google" id="ProtNLM"/>
    </source>
</evidence>
<dbReference type="Gramene" id="GBG77818">
    <property type="protein sequence ID" value="GBG77818"/>
    <property type="gene ID" value="CBR_g25749"/>
</dbReference>
<dbReference type="Gene3D" id="3.30.70.270">
    <property type="match status" value="1"/>
</dbReference>
<comment type="caution">
    <text evidence="1">The sequence shown here is derived from an EMBL/GenBank/DDBJ whole genome shotgun (WGS) entry which is preliminary data.</text>
</comment>
<keyword evidence="2" id="KW-1185">Reference proteome</keyword>
<proteinExistence type="predicted"/>
<dbReference type="InterPro" id="IPR043502">
    <property type="entry name" value="DNA/RNA_pol_sf"/>
</dbReference>
<protein>
    <recommendedName>
        <fullName evidence="3">Reverse transcriptase domain-containing protein</fullName>
    </recommendedName>
</protein>
<gene>
    <name evidence="1" type="ORF">CBR_g25749</name>
</gene>
<accession>A0A388L6B5</accession>
<reference evidence="1 2" key="1">
    <citation type="journal article" date="2018" name="Cell">
        <title>The Chara Genome: Secondary Complexity and Implications for Plant Terrestrialization.</title>
        <authorList>
            <person name="Nishiyama T."/>
            <person name="Sakayama H."/>
            <person name="Vries J.D."/>
            <person name="Buschmann H."/>
            <person name="Saint-Marcoux D."/>
            <person name="Ullrich K.K."/>
            <person name="Haas F.B."/>
            <person name="Vanderstraeten L."/>
            <person name="Becker D."/>
            <person name="Lang D."/>
            <person name="Vosolsobe S."/>
            <person name="Rombauts S."/>
            <person name="Wilhelmsson P.K.I."/>
            <person name="Janitza P."/>
            <person name="Kern R."/>
            <person name="Heyl A."/>
            <person name="Rumpler F."/>
            <person name="Villalobos L.I.A.C."/>
            <person name="Clay J.M."/>
            <person name="Skokan R."/>
            <person name="Toyoda A."/>
            <person name="Suzuki Y."/>
            <person name="Kagoshima H."/>
            <person name="Schijlen E."/>
            <person name="Tajeshwar N."/>
            <person name="Catarino B."/>
            <person name="Hetherington A.J."/>
            <person name="Saltykova A."/>
            <person name="Bonnot C."/>
            <person name="Breuninger H."/>
            <person name="Symeonidi A."/>
            <person name="Radhakrishnan G.V."/>
            <person name="Van Nieuwerburgh F."/>
            <person name="Deforce D."/>
            <person name="Chang C."/>
            <person name="Karol K.G."/>
            <person name="Hedrich R."/>
            <person name="Ulvskov P."/>
            <person name="Glockner G."/>
            <person name="Delwiche C.F."/>
            <person name="Petrasek J."/>
            <person name="Van de Peer Y."/>
            <person name="Friml J."/>
            <person name="Beilby M."/>
            <person name="Dolan L."/>
            <person name="Kohara Y."/>
            <person name="Sugano S."/>
            <person name="Fujiyama A."/>
            <person name="Delaux P.-M."/>
            <person name="Quint M."/>
            <person name="TheiBen G."/>
            <person name="Hagemann M."/>
            <person name="Harholt J."/>
            <person name="Dunand C."/>
            <person name="Zachgo S."/>
            <person name="Langdale J."/>
            <person name="Maumus F."/>
            <person name="Straeten D.V.D."/>
            <person name="Gould S.B."/>
            <person name="Rensing S.A."/>
        </authorList>
    </citation>
    <scope>NUCLEOTIDE SEQUENCE [LARGE SCALE GENOMIC DNA]</scope>
    <source>
        <strain evidence="1 2">S276</strain>
    </source>
</reference>
<dbReference type="InterPro" id="IPR043128">
    <property type="entry name" value="Rev_trsase/Diguanyl_cyclase"/>
</dbReference>
<name>A0A388L6B5_CHABU</name>
<evidence type="ECO:0000313" key="1">
    <source>
        <dbReference type="EMBL" id="GBG77818.1"/>
    </source>
</evidence>
<dbReference type="EMBL" id="BFEA01000278">
    <property type="protein sequence ID" value="GBG77818.1"/>
    <property type="molecule type" value="Genomic_DNA"/>
</dbReference>
<evidence type="ECO:0000313" key="2">
    <source>
        <dbReference type="Proteomes" id="UP000265515"/>
    </source>
</evidence>
<dbReference type="SUPFAM" id="SSF56672">
    <property type="entry name" value="DNA/RNA polymerases"/>
    <property type="match status" value="1"/>
</dbReference>